<dbReference type="SUPFAM" id="SSF82895">
    <property type="entry name" value="TSP-1 type 1 repeat"/>
    <property type="match status" value="1"/>
</dbReference>
<feature type="compositionally biased region" description="Basic and acidic residues" evidence="5">
    <location>
        <begin position="84"/>
        <end position="101"/>
    </location>
</feature>
<evidence type="ECO:0000313" key="6">
    <source>
        <dbReference type="Proteomes" id="UP000694866"/>
    </source>
</evidence>
<dbReference type="Pfam" id="PF00090">
    <property type="entry name" value="TSP_1"/>
    <property type="match status" value="1"/>
</dbReference>
<evidence type="ECO:0000256" key="1">
    <source>
        <dbReference type="ARBA" id="ARBA00004613"/>
    </source>
</evidence>
<dbReference type="KEGG" id="fas:105273995"/>
<evidence type="ECO:0000256" key="5">
    <source>
        <dbReference type="SAM" id="MobiDB-lite"/>
    </source>
</evidence>
<sequence length="278" mass="32574">MTNFDQLLDTESFEKHVRVKRDNPDFNEVINPIPDEHEVHLQKISMDDDNSISKNNFEDVYPDSAGLIDYDTPIARVLKTKREVRKDSPPLADKNLECPKTREKRRKSSNKIGDFSDVHENELVKSKLNLKTIQTRSIEEAKELASKLVAKVNEIENLMDGSPSPVSWNQTKARIMDQVLRPERFANYSARNSKLNRPKKMKKRRNQRARRRNHRKKRKSHRKWDRWSDWSSCSVTCGKGRQIRWRHCIRDCTTAETEMEEKICQLPACAPGKFLGIF</sequence>
<evidence type="ECO:0000256" key="3">
    <source>
        <dbReference type="ARBA" id="ARBA00022729"/>
    </source>
</evidence>
<feature type="compositionally biased region" description="Basic residues" evidence="5">
    <location>
        <begin position="194"/>
        <end position="223"/>
    </location>
</feature>
<dbReference type="Proteomes" id="UP000694866">
    <property type="component" value="Unplaced"/>
</dbReference>
<feature type="region of interest" description="Disordered" evidence="5">
    <location>
        <begin position="186"/>
        <end position="223"/>
    </location>
</feature>
<dbReference type="AlphaFoldDB" id="A0A9R1UBX3"/>
<dbReference type="InterPro" id="IPR051867">
    <property type="entry name" value="Angio_Inhib/Adhesion_GPCR"/>
</dbReference>
<comment type="subcellular location">
    <subcellularLocation>
        <location evidence="1">Secreted</location>
    </subcellularLocation>
</comment>
<evidence type="ECO:0000256" key="2">
    <source>
        <dbReference type="ARBA" id="ARBA00022525"/>
    </source>
</evidence>
<protein>
    <submittedName>
        <fullName evidence="7">Brain-specific angiogenesis inhibitor 3-like isoform X1</fullName>
    </submittedName>
</protein>
<keyword evidence="4" id="KW-1015">Disulfide bond</keyword>
<dbReference type="PROSITE" id="PS50092">
    <property type="entry name" value="TSP1"/>
    <property type="match status" value="1"/>
</dbReference>
<reference evidence="7" key="1">
    <citation type="submission" date="2025-08" db="UniProtKB">
        <authorList>
            <consortium name="RefSeq"/>
        </authorList>
    </citation>
    <scope>IDENTIFICATION</scope>
    <source>
        <strain evidence="7">USDA-PBARC FA_bdor</strain>
        <tissue evidence="7">Whole organism</tissue>
    </source>
</reference>
<keyword evidence="2" id="KW-0964">Secreted</keyword>
<dbReference type="Gene3D" id="2.20.100.10">
    <property type="entry name" value="Thrombospondin type-1 (TSP1) repeat"/>
    <property type="match status" value="1"/>
</dbReference>
<dbReference type="PANTHER" id="PTHR10239">
    <property type="entry name" value="ISTHMIN-2"/>
    <property type="match status" value="1"/>
</dbReference>
<organism evidence="6 7">
    <name type="scientific">Fopius arisanus</name>
    <dbReference type="NCBI Taxonomy" id="64838"/>
    <lineage>
        <taxon>Eukaryota</taxon>
        <taxon>Metazoa</taxon>
        <taxon>Ecdysozoa</taxon>
        <taxon>Arthropoda</taxon>
        <taxon>Hexapoda</taxon>
        <taxon>Insecta</taxon>
        <taxon>Pterygota</taxon>
        <taxon>Neoptera</taxon>
        <taxon>Endopterygota</taxon>
        <taxon>Hymenoptera</taxon>
        <taxon>Apocrita</taxon>
        <taxon>Ichneumonoidea</taxon>
        <taxon>Braconidae</taxon>
        <taxon>Opiinae</taxon>
        <taxon>Fopius</taxon>
    </lineage>
</organism>
<dbReference type="SMART" id="SM00209">
    <property type="entry name" value="TSP1"/>
    <property type="match status" value="1"/>
</dbReference>
<feature type="region of interest" description="Disordered" evidence="5">
    <location>
        <begin position="84"/>
        <end position="113"/>
    </location>
</feature>
<accession>A0A9R1UBX3</accession>
<name>A0A9R1UBX3_9HYME</name>
<evidence type="ECO:0000313" key="7">
    <source>
        <dbReference type="RefSeq" id="XP_011315076.1"/>
    </source>
</evidence>
<dbReference type="OrthoDB" id="5989160at2759"/>
<gene>
    <name evidence="7" type="primary">LOC105273995</name>
</gene>
<dbReference type="InterPro" id="IPR000884">
    <property type="entry name" value="TSP1_rpt"/>
</dbReference>
<dbReference type="InterPro" id="IPR036383">
    <property type="entry name" value="TSP1_rpt_sf"/>
</dbReference>
<keyword evidence="3" id="KW-0732">Signal</keyword>
<dbReference type="PANTHER" id="PTHR10239:SF32">
    <property type="entry name" value="ADHESION G PROTEIN-COUPLED RECEPTOR B2"/>
    <property type="match status" value="1"/>
</dbReference>
<dbReference type="GO" id="GO:0005576">
    <property type="term" value="C:extracellular region"/>
    <property type="evidence" value="ECO:0007669"/>
    <property type="project" value="UniProtKB-SubCell"/>
</dbReference>
<evidence type="ECO:0000256" key="4">
    <source>
        <dbReference type="ARBA" id="ARBA00023157"/>
    </source>
</evidence>
<keyword evidence="6" id="KW-1185">Reference proteome</keyword>
<dbReference type="RefSeq" id="XP_011315076.1">
    <property type="nucleotide sequence ID" value="XM_011316774.1"/>
</dbReference>
<dbReference type="GeneID" id="105273995"/>
<proteinExistence type="predicted"/>